<feature type="disulfide bond" evidence="13">
    <location>
        <begin position="2680"/>
        <end position="2695"/>
    </location>
</feature>
<evidence type="ECO:0000256" key="14">
    <source>
        <dbReference type="PROSITE-ProRule" id="PRU00461"/>
    </source>
</evidence>
<evidence type="ECO:0000256" key="7">
    <source>
        <dbReference type="ARBA" id="ARBA00022837"/>
    </source>
</evidence>
<evidence type="ECO:0000256" key="16">
    <source>
        <dbReference type="SAM" id="Phobius"/>
    </source>
</evidence>
<feature type="repeat" description="LDL-receptor class B" evidence="14">
    <location>
        <begin position="1410"/>
        <end position="1452"/>
    </location>
</feature>
<feature type="disulfide bond" evidence="13">
    <location>
        <begin position="1077"/>
        <end position="1092"/>
    </location>
</feature>
<dbReference type="SMART" id="SM00192">
    <property type="entry name" value="LDLa"/>
    <property type="match status" value="20"/>
</dbReference>
<name>A0A016SSK7_9BILA</name>
<dbReference type="GO" id="GO:0043235">
    <property type="term" value="C:receptor complex"/>
    <property type="evidence" value="ECO:0007669"/>
    <property type="project" value="TreeGrafter"/>
</dbReference>
<evidence type="ECO:0000256" key="13">
    <source>
        <dbReference type="PROSITE-ProRule" id="PRU00124"/>
    </source>
</evidence>
<dbReference type="SMART" id="SM00135">
    <property type="entry name" value="LY"/>
    <property type="match status" value="17"/>
</dbReference>
<feature type="disulfide bond" evidence="13">
    <location>
        <begin position="2815"/>
        <end position="2830"/>
    </location>
</feature>
<feature type="disulfide bond" evidence="13">
    <location>
        <begin position="1018"/>
        <end position="1030"/>
    </location>
</feature>
<dbReference type="OrthoDB" id="9990982at2759"/>
<dbReference type="Proteomes" id="UP000024635">
    <property type="component" value="Unassembled WGS sequence"/>
</dbReference>
<dbReference type="STRING" id="53326.A0A016SSK7"/>
<evidence type="ECO:0000256" key="9">
    <source>
        <dbReference type="ARBA" id="ARBA00023136"/>
    </source>
</evidence>
<gene>
    <name evidence="19" type="primary">Acey_s0180.g824</name>
    <name evidence="19" type="ORF">Y032_0180g824</name>
</gene>
<keyword evidence="10 13" id="KW-1015">Disulfide bond</keyword>
<dbReference type="Gene3D" id="4.10.400.10">
    <property type="entry name" value="Low-density Lipoprotein Receptor"/>
    <property type="match status" value="19"/>
</dbReference>
<keyword evidence="11" id="KW-0675">Receptor</keyword>
<feature type="disulfide bond" evidence="13">
    <location>
        <begin position="1122"/>
        <end position="1137"/>
    </location>
</feature>
<dbReference type="PRINTS" id="PR00261">
    <property type="entry name" value="LDLRECEPTOR"/>
</dbReference>
<feature type="disulfide bond" evidence="13">
    <location>
        <begin position="75"/>
        <end position="87"/>
    </location>
</feature>
<feature type="disulfide bond" evidence="13">
    <location>
        <begin position="1211"/>
        <end position="1226"/>
    </location>
</feature>
<evidence type="ECO:0000259" key="18">
    <source>
        <dbReference type="PROSITE" id="PS01186"/>
    </source>
</evidence>
<sequence>MLDTGVSLVLCWLCAALLSNGSGVVTAQIEWSSSEVGCGIGQFMCDGRCVPLKWKCDGEPDCADGSDELSFCARCGSDEFRCQSGRCLPKAYICDGTADCGSNGIDDDSDEDPSICLHKAVCPPNFYSCRHEARCIHLSQFCNGIVDCNDHSDEHHKCDDWHNITCHYGVGLTIDGPMCYCPTDQVSIGDRCVDEDKCGRRLRGHAPICSQMCQNLPSGVTECDCHEDFKPNGSYCDPRETLGNYVAVLGNMFVMTPSVKWEEFPSRFQRTVNQNRRMIAAAADTKRNWICYVMAAVKADPLTYSFMECSRITKKSSKIMKTDITTSFPLDEVRIIRHDPNGDNWLFLVGRTRLVICKNEQPKMEKCRIVVDDVDIEDFVVDHFAGLIFYSTIGRNAGVWQVTYENRTKISMSDRQLQMPGGIALDPFSRTFYYNDRYFERIFALDYGKNGSVRSVLHDKRLKYSTSLTYFSDFLYVPSRGDLLRVDTMTSQSELVDFHTNVDGFFVNHNLTTRKGAARCSGCSEICVANTNSSTLCLFSDGMIMEGGKCTVSGSVENLILYSRQSPMWIHGVRLSTNDKSGQITATPSIPPIFSLRGGAVFTVDPIRAEIYFYDDMQHAIYRRSIHGGNSTLVTNKGVHHVTCMAYDSSSGNLYYGTRPNVEPAGITVFRPDAPDFRAQIVKAVGGIHSIFVDSKSRYLFYSSTTQLRQHNIVRARLGGNFLDPTILVSFFSFNPLIMTIDVGARKVYWLDPFQYSLYRIDFEGGEKEKLAISTRSLHSIAVLSGTVIWADDFGVKRGVSKGEGDFDVVSIDSLPITAQLYFVENKSTSVSKCLENNGGCEQLCYPETCPNVKSCDEGSRKCGCADGFIVDKNNPEKCVAARVGADAKCDEKTQFMCKHTEICIAKERVCDGKWDCYDGSDEDLRGICVGNFSCAQDEFRCDSMTCIPDYLVCDGRADCEDRSDEKWTVCRDRVQNCANGTFACSVNKQCLPDSWRCDGRVDCPDRSDEKNCEARDCNADEFQCLTGQCVPLHWVCDGRANCRDGSDELHCHEGCRTGREFRCDASSACLDLSLKCDGVVDCENGFDEMNCANISSTRFCRKLNEYLCKREQRCIRRSAVCDGVEDCSDGQDERKCKGKSCGVGLFACRSGDDCVAGHLECDGVADCADGSDEHEHCSFDAKVVEARCRAPDITCRTFTGIVCLPAPKICDGIPDCFDAKDEEFCGYEQQQSCMDLECQDACYVQPRDGTYTTVCGCAANRTLKDDGRTCEATERRPCDFGACSQHCVIHSNRTSHCFCERGYQMMPDGFTCRAVDSRRPFLLYSDRHTLMYLPSDAPRAVPLLPQLENAVSFDYLYHVNGTISIFWADVTLDTIFRVEVTGKTASNPRPIVSTGLSTVEGIAVDWISEVIYWTDSHHDHIQVAKIDGSMRATVVKGEIHNPRDIVVDPSHGLMFWTDWQEENPRIERATMGGNNRVVIFKVSSIVNAGWPNGLVCDIIAKRIYWVDAKSDTVHTVTYDGRDHVEVLRDHVFSTHPFSVDLFENYVYWTDWRINAIVRANKWNGSSIAAIFHTPIRPFYVKVVHRSKQPRTVRNPCAKSDCSHLCLIDGPGEYSCECPQFMRHKSGSSSICEEVKSAVLLSTKSSIHGVNVASDNDTIFNAAGFQDIRAIAASNDQIFLYDAFDDILWKYSTADREKRTVLTGDLSDCYGIAVDKVSGAMYYTSFSEDRAAIYVTNDGVRRSIFDSSINKELKKPKFLVFLENSAALLWLDVGYAPPAFFSAKGDGSKLSRISTDSFDELLEDVTSMAYDKQGNRVLWVTSRKSFVVQMNVKTWKVTPFVYANGSSIDALTVDQWTGDVFLMIDNVLVKKSYRSNSTDIWASGTNMTTLTSRDPFRVATVMDRTAASKCGLNSCNYLCVRSAKERYECLCPQGYTMKRGKCEVSTETLLLAGDKLLTATNGSGSVFLLHPAVAYKQWRKVAVEYSNELVYLISDFELWVAHLNGSYADRLLISDDTLTAVTVDPVTGNVILGAEIGRRAGEIVILDPKRVKENIRVRLLTDNEGAIRHLEMDPVKGFIFWSRGCIKKANYDGTNVTCLVNVTTNQFSLDQLTSRLCYLEKSGEVHCVSYDGTNNQVVAFFSVVDTVQSEMVIGNEKLYLAQRKRSASNFLLVTEYKREANGNFTEVMSYNTTTTLRFRATAVYRQKSADLTNSPCSKNNGGCSHLCISTPQLDSRCLCAYSLLQPNGSCTANPSFLSYSYGGVVDFVSISPNTTVPRGTLRFPDIPRGISVMEADPDRNQLILVDRASNRIICFRFTTNDWYSVADEVGEVEGISLDATNRELYYTRLSPPSIWRLSLSADDPASYPVIPTRVAFLGQGNKPKDIAVHPCRMLIFFTNSGTIPSVERMYYSGYRRERIIEDEIIGESRVSIDFTAEKLYISEITSSKIYRVDFDGKHKEVVIPGAQNRTTNTRRPFALAVYNDWLIYSNIGSYVSTLELAMVDKVDGLGERVVADTPSPVQSITVSAKNIQKCGTNACASLKCGDECRLSARGEPHCACRGERKLEADNVTCSGSEFATKTCAENEFLCKLDDKCIPYEETCDRYPDCAHAEDENVDMCSQRTCRPGYFNCGSGLCVALSKKCDRNNDCLNFADEIDCECSENEFRCESGICIAGNLTCDLKPDCNDASDEKNCPPRDCTNTTEFDFPGLVNCEGTTQCILPQWRCDGSNDCWDNSDEKDCSEIVLPVLPGLRPCSSDEFTCGRTRSCLPRGWVCDGQKDCADGSDEMDCVNACRVGVEYTCHSGDCVHIDKKCDGKKDCPDGDDEVDCDTLTHDDCIGASFQCRNGRCISAEWVCDGADDCADATAGGVSSDESNCTDLTTTCTSDEFLCRLTGTSFRTCLSTVHQCDGFTDCVGGSDENRTECGRPNRCRETSFRCRSGQCIPKGWICNGLEDCTDGSDEDKQMCSTKSSECALDEVACVKGERTTCISQEIICNQSHDCENLRYFAETMCGVNECKFDLCEEQCIDLPFAYRCECQPPKIVDPKNPASCIMGDQCSTSNCSQFCMEKGNGNYECACGSGYILEADKHGCKLKSRLIPPMLVTIASDTIRLNSLRDSYQTLAINTLSGRVLAYSSRTSSIYWIDESEVVGRTFTNGTTVLLRSVALYDPDGVAVDEFSGNIYWTSKSRNAIMMSDSENLYIKTVYRRGPGVLPYALAIDSAHRTIFWSDVGKKPSLNRMSIIDDDRGVDVVLDSSLVRPTALAVDPYAKRLYWIDQALNYLGVCNYDGANRQILGRKMGRGLYGLDVFGDFLFFSDYTKGTVEKMHKLTAKNRTTVVSGLSHPKGIQVVHPEKWPRKNENNPCENNQTCVQICVPTSTRQGYQCLCRDGMRYDEGACVNLVQSAMKTREIDYATFRNFIIALLITTALVMLFFHKNRLYVMATPASTSWVGGQERYPLNTVTPDGGVENPVFESNEDTPMEPDPVVVDESNG</sequence>
<feature type="disulfide bond" evidence="13">
    <location>
        <begin position="2644"/>
        <end position="2659"/>
    </location>
</feature>
<evidence type="ECO:0000256" key="6">
    <source>
        <dbReference type="ARBA" id="ARBA00022737"/>
    </source>
</evidence>
<feature type="chain" id="PRO_5001486751" description="EGF-like domain-containing protein" evidence="17">
    <location>
        <begin position="28"/>
        <end position="3495"/>
    </location>
</feature>
<feature type="signal peptide" evidence="17">
    <location>
        <begin position="1"/>
        <end position="27"/>
    </location>
</feature>
<feature type="disulfide bond" evidence="13">
    <location>
        <begin position="2668"/>
        <end position="2686"/>
    </location>
</feature>
<dbReference type="SMART" id="SM00181">
    <property type="entry name" value="EGF"/>
    <property type="match status" value="14"/>
</dbReference>
<dbReference type="Gene3D" id="4.10.1220.10">
    <property type="entry name" value="EGF-type module"/>
    <property type="match status" value="1"/>
</dbReference>
<dbReference type="Gene3D" id="2.120.10.30">
    <property type="entry name" value="TolB, C-terminal domain"/>
    <property type="match status" value="7"/>
</dbReference>
<dbReference type="SUPFAM" id="SSF63825">
    <property type="entry name" value="YWTD domain"/>
    <property type="match status" value="7"/>
</dbReference>
<feature type="disulfide bond" evidence="13">
    <location>
        <begin position="82"/>
        <end position="100"/>
    </location>
</feature>
<dbReference type="Pfam" id="PF00058">
    <property type="entry name" value="Ldl_recept_b"/>
    <property type="match status" value="2"/>
</dbReference>
<feature type="repeat" description="LDL-receptor class B" evidence="14">
    <location>
        <begin position="1364"/>
        <end position="1409"/>
    </location>
</feature>
<evidence type="ECO:0000313" key="20">
    <source>
        <dbReference type="Proteomes" id="UP000024635"/>
    </source>
</evidence>
<dbReference type="EMBL" id="JARK01001516">
    <property type="protein sequence ID" value="EYB93683.1"/>
    <property type="molecule type" value="Genomic_DNA"/>
</dbReference>
<comment type="subcellular location">
    <subcellularLocation>
        <location evidence="1">Membrane</location>
        <topology evidence="1">Single-pass membrane protein</topology>
    </subcellularLocation>
</comment>
<feature type="transmembrane region" description="Helical" evidence="16">
    <location>
        <begin position="3418"/>
        <end position="3436"/>
    </location>
</feature>
<dbReference type="PROSITE" id="PS01209">
    <property type="entry name" value="LDLRA_1"/>
    <property type="match status" value="7"/>
</dbReference>
<dbReference type="CDD" id="cd00112">
    <property type="entry name" value="LDLa"/>
    <property type="match status" value="18"/>
</dbReference>
<dbReference type="FunFam" id="2.120.10.30:FF:000241">
    <property type="entry name" value="Low-density lipoprotein receptor-related protein 6"/>
    <property type="match status" value="1"/>
</dbReference>
<dbReference type="PANTHER" id="PTHR22722:SF5">
    <property type="entry name" value="LOW-DENSITY LIPOPROTEIN RECEPTOR-RELATED PROTEIN 1B"/>
    <property type="match status" value="1"/>
</dbReference>
<dbReference type="SUPFAM" id="SSF57424">
    <property type="entry name" value="LDL receptor-like module"/>
    <property type="match status" value="20"/>
</dbReference>
<keyword evidence="9 16" id="KW-0472">Membrane</keyword>
<feature type="disulfide bond" evidence="13">
    <location>
        <begin position="2845"/>
        <end position="2863"/>
    </location>
</feature>
<keyword evidence="12" id="KW-0325">Glycoprotein</keyword>
<feature type="disulfide bond" evidence="13">
    <location>
        <begin position="2939"/>
        <end position="2957"/>
    </location>
</feature>
<keyword evidence="5 17" id="KW-0732">Signal</keyword>
<dbReference type="PROSITE" id="PS01186">
    <property type="entry name" value="EGF_2"/>
    <property type="match status" value="1"/>
</dbReference>
<feature type="disulfide bond" evidence="13">
    <location>
        <begin position="1037"/>
        <end position="1052"/>
    </location>
</feature>
<evidence type="ECO:0000256" key="10">
    <source>
        <dbReference type="ARBA" id="ARBA00023157"/>
    </source>
</evidence>
<protein>
    <recommendedName>
        <fullName evidence="18">EGF-like domain-containing protein</fullName>
    </recommendedName>
</protein>
<evidence type="ECO:0000256" key="4">
    <source>
        <dbReference type="ARBA" id="ARBA00022692"/>
    </source>
</evidence>
<organism evidence="19 20">
    <name type="scientific">Ancylostoma ceylanicum</name>
    <dbReference type="NCBI Taxonomy" id="53326"/>
    <lineage>
        <taxon>Eukaryota</taxon>
        <taxon>Metazoa</taxon>
        <taxon>Ecdysozoa</taxon>
        <taxon>Nematoda</taxon>
        <taxon>Chromadorea</taxon>
        <taxon>Rhabditida</taxon>
        <taxon>Rhabditina</taxon>
        <taxon>Rhabditomorpha</taxon>
        <taxon>Strongyloidea</taxon>
        <taxon>Ancylostomatidae</taxon>
        <taxon>Ancylostomatinae</taxon>
        <taxon>Ancylostoma</taxon>
    </lineage>
</organism>
<keyword evidence="4 16" id="KW-0812">Transmembrane</keyword>
<feature type="repeat" description="LDL-receptor class B" evidence="14">
    <location>
        <begin position="1502"/>
        <end position="1544"/>
    </location>
</feature>
<reference evidence="20" key="1">
    <citation type="journal article" date="2015" name="Nat. Genet.">
        <title>The genome and transcriptome of the zoonotic hookworm Ancylostoma ceylanicum identify infection-specific gene families.</title>
        <authorList>
            <person name="Schwarz E.M."/>
            <person name="Hu Y."/>
            <person name="Antoshechkin I."/>
            <person name="Miller M.M."/>
            <person name="Sternberg P.W."/>
            <person name="Aroian R.V."/>
        </authorList>
    </citation>
    <scope>NUCLEOTIDE SEQUENCE</scope>
    <source>
        <strain evidence="20">HY135</strain>
    </source>
</reference>
<dbReference type="Pfam" id="PF00057">
    <property type="entry name" value="Ldl_recept_a"/>
    <property type="match status" value="16"/>
</dbReference>
<proteinExistence type="predicted"/>
<evidence type="ECO:0000256" key="12">
    <source>
        <dbReference type="ARBA" id="ARBA00023180"/>
    </source>
</evidence>
<evidence type="ECO:0000256" key="11">
    <source>
        <dbReference type="ARBA" id="ARBA00023170"/>
    </source>
</evidence>
<dbReference type="GO" id="GO:0006897">
    <property type="term" value="P:endocytosis"/>
    <property type="evidence" value="ECO:0007669"/>
    <property type="project" value="UniProtKB-KW"/>
</dbReference>
<feature type="domain" description="EGF-like" evidence="18">
    <location>
        <begin position="1929"/>
        <end position="1942"/>
    </location>
</feature>
<feature type="disulfide bond" evidence="13">
    <location>
        <begin position="2727"/>
        <end position="2742"/>
    </location>
</feature>
<evidence type="ECO:0000256" key="1">
    <source>
        <dbReference type="ARBA" id="ARBA00004167"/>
    </source>
</evidence>
<feature type="disulfide bond" evidence="13">
    <location>
        <begin position="2776"/>
        <end position="2791"/>
    </location>
</feature>
<feature type="disulfide bond" evidence="13">
    <location>
        <begin position="2661"/>
        <end position="2673"/>
    </location>
</feature>
<keyword evidence="3" id="KW-0254">Endocytosis</keyword>
<keyword evidence="20" id="KW-1185">Reference proteome</keyword>
<evidence type="ECO:0000313" key="19">
    <source>
        <dbReference type="EMBL" id="EYB93683.1"/>
    </source>
</evidence>
<evidence type="ECO:0000256" key="2">
    <source>
        <dbReference type="ARBA" id="ARBA00022536"/>
    </source>
</evidence>
<feature type="disulfide bond" evidence="13">
    <location>
        <begin position="2932"/>
        <end position="2944"/>
    </location>
</feature>
<dbReference type="PROSITE" id="PS51120">
    <property type="entry name" value="LDLRB"/>
    <property type="match status" value="3"/>
</dbReference>
<keyword evidence="2" id="KW-0245">EGF-like domain</keyword>
<dbReference type="PROSITE" id="PS50068">
    <property type="entry name" value="LDLRA_2"/>
    <property type="match status" value="20"/>
</dbReference>
<feature type="disulfide bond" evidence="13">
    <location>
        <begin position="2632"/>
        <end position="2650"/>
    </location>
</feature>
<feature type="disulfide bond" evidence="13">
    <location>
        <begin position="998"/>
        <end position="1013"/>
    </location>
</feature>
<keyword evidence="8 16" id="KW-1133">Transmembrane helix</keyword>
<dbReference type="Gene3D" id="2.10.25.10">
    <property type="entry name" value="Laminin"/>
    <property type="match status" value="2"/>
</dbReference>
<dbReference type="InterPro" id="IPR000033">
    <property type="entry name" value="LDLR_classB_rpt"/>
</dbReference>
<dbReference type="PANTHER" id="PTHR22722">
    <property type="entry name" value="LOW-DENSITY LIPOPROTEIN RECEPTOR-RELATED PROTEIN 2-RELATED"/>
    <property type="match status" value="1"/>
</dbReference>
<dbReference type="GO" id="GO:0005886">
    <property type="term" value="C:plasma membrane"/>
    <property type="evidence" value="ECO:0007669"/>
    <property type="project" value="TreeGrafter"/>
</dbReference>
<feature type="disulfide bond" evidence="13">
    <location>
        <begin position="2625"/>
        <end position="2637"/>
    </location>
</feature>
<feature type="disulfide bond" evidence="13">
    <location>
        <begin position="1025"/>
        <end position="1043"/>
    </location>
</feature>
<evidence type="ECO:0000256" key="8">
    <source>
        <dbReference type="ARBA" id="ARBA00022989"/>
    </source>
</evidence>
<comment type="caution">
    <text evidence="13">Lacks conserved residue(s) required for the propagation of feature annotation.</text>
</comment>
<accession>A0A016SSK7</accession>
<feature type="disulfide bond" evidence="13">
    <location>
        <begin position="2803"/>
        <end position="2821"/>
    </location>
</feature>
<dbReference type="InterPro" id="IPR011042">
    <property type="entry name" value="6-blade_b-propeller_TolB-like"/>
</dbReference>
<evidence type="ECO:0000256" key="5">
    <source>
        <dbReference type="ARBA" id="ARBA00022729"/>
    </source>
</evidence>
<feature type="disulfide bond" evidence="13">
    <location>
        <begin position="942"/>
        <end position="960"/>
    </location>
</feature>
<feature type="disulfide bond" evidence="13">
    <location>
        <begin position="935"/>
        <end position="947"/>
    </location>
</feature>
<dbReference type="InterPro" id="IPR051221">
    <property type="entry name" value="LDLR-related"/>
</dbReference>
<evidence type="ECO:0000256" key="3">
    <source>
        <dbReference type="ARBA" id="ARBA00022583"/>
    </source>
</evidence>
<feature type="disulfide bond" evidence="13">
    <location>
        <begin position="2838"/>
        <end position="2850"/>
    </location>
</feature>
<evidence type="ECO:0000256" key="17">
    <source>
        <dbReference type="SAM" id="SignalP"/>
    </source>
</evidence>
<dbReference type="InterPro" id="IPR036055">
    <property type="entry name" value="LDL_receptor-like_sf"/>
</dbReference>
<feature type="region of interest" description="Disordered" evidence="15">
    <location>
        <begin position="3463"/>
        <end position="3495"/>
    </location>
</feature>
<evidence type="ECO:0000256" key="15">
    <source>
        <dbReference type="SAM" id="MobiDB-lite"/>
    </source>
</evidence>
<keyword evidence="7" id="KW-0106">Calcium</keyword>
<dbReference type="InterPro" id="IPR000742">
    <property type="entry name" value="EGF"/>
</dbReference>
<keyword evidence="6" id="KW-0677">Repeat</keyword>
<dbReference type="InterPro" id="IPR002172">
    <property type="entry name" value="LDrepeatLR_classA_rpt"/>
</dbReference>
<dbReference type="InterPro" id="IPR023415">
    <property type="entry name" value="LDLR_class-A_CS"/>
</dbReference>
<comment type="caution">
    <text evidence="19">The sequence shown here is derived from an EMBL/GenBank/DDBJ whole genome shotgun (WGS) entry which is preliminary data.</text>
</comment>